<evidence type="ECO:0000313" key="1">
    <source>
        <dbReference type="EMBL" id="MBB4909095.1"/>
    </source>
</evidence>
<evidence type="ECO:0000313" key="2">
    <source>
        <dbReference type="Proteomes" id="UP000520767"/>
    </source>
</evidence>
<dbReference type="Proteomes" id="UP000520767">
    <property type="component" value="Unassembled WGS sequence"/>
</dbReference>
<dbReference type="EMBL" id="JACHJQ010000005">
    <property type="protein sequence ID" value="MBB4909095.1"/>
    <property type="molecule type" value="Genomic_DNA"/>
</dbReference>
<proteinExistence type="predicted"/>
<organism evidence="1 2">
    <name type="scientific">Actinophytocola algeriensis</name>
    <dbReference type="NCBI Taxonomy" id="1768010"/>
    <lineage>
        <taxon>Bacteria</taxon>
        <taxon>Bacillati</taxon>
        <taxon>Actinomycetota</taxon>
        <taxon>Actinomycetes</taxon>
        <taxon>Pseudonocardiales</taxon>
        <taxon>Pseudonocardiaceae</taxon>
    </lineage>
</organism>
<sequence>MPRPDIDGLLDRAFPGWPRTCEARIPPRRANVLVPPRRP</sequence>
<gene>
    <name evidence="1" type="ORF">FHR82_005348</name>
</gene>
<protein>
    <submittedName>
        <fullName evidence="1">Uncharacterized protein</fullName>
    </submittedName>
</protein>
<name>A0A7W7Q8L9_9PSEU</name>
<accession>A0A7W7Q8L9</accession>
<comment type="caution">
    <text evidence="1">The sequence shown here is derived from an EMBL/GenBank/DDBJ whole genome shotgun (WGS) entry which is preliminary data.</text>
</comment>
<keyword evidence="2" id="KW-1185">Reference proteome</keyword>
<reference evidence="1 2" key="1">
    <citation type="submission" date="2020-08" db="EMBL/GenBank/DDBJ databases">
        <title>Genomic Encyclopedia of Type Strains, Phase III (KMG-III): the genomes of soil and plant-associated and newly described type strains.</title>
        <authorList>
            <person name="Whitman W."/>
        </authorList>
    </citation>
    <scope>NUCLEOTIDE SEQUENCE [LARGE SCALE GENOMIC DNA]</scope>
    <source>
        <strain evidence="1 2">CECT 8960</strain>
    </source>
</reference>
<dbReference type="AlphaFoldDB" id="A0A7W7Q8L9"/>